<dbReference type="EMBL" id="MQVS01000012">
    <property type="protein sequence ID" value="OKL50966.1"/>
    <property type="molecule type" value="Genomic_DNA"/>
</dbReference>
<organism evidence="2 3">
    <name type="scientific">Buchananella hordeovulneris</name>
    <dbReference type="NCBI Taxonomy" id="52770"/>
    <lineage>
        <taxon>Bacteria</taxon>
        <taxon>Bacillati</taxon>
        <taxon>Actinomycetota</taxon>
        <taxon>Actinomycetes</taxon>
        <taxon>Actinomycetales</taxon>
        <taxon>Actinomycetaceae</taxon>
        <taxon>Buchananella</taxon>
    </lineage>
</organism>
<comment type="caution">
    <text evidence="2">The sequence shown here is derived from an EMBL/GenBank/DDBJ whole genome shotgun (WGS) entry which is preliminary data.</text>
</comment>
<dbReference type="STRING" id="52770.BSZ40_10055"/>
<dbReference type="AlphaFoldDB" id="A0A1Q5PTW6"/>
<evidence type="ECO:0000313" key="2">
    <source>
        <dbReference type="EMBL" id="OKL50966.1"/>
    </source>
</evidence>
<reference evidence="3" key="1">
    <citation type="submission" date="2016-12" db="EMBL/GenBank/DDBJ databases">
        <authorList>
            <person name="Meng X."/>
        </authorList>
    </citation>
    <scope>NUCLEOTIDE SEQUENCE [LARGE SCALE GENOMIC DNA]</scope>
    <source>
        <strain evidence="3">DSM 20732</strain>
    </source>
</reference>
<dbReference type="Proteomes" id="UP000185612">
    <property type="component" value="Unassembled WGS sequence"/>
</dbReference>
<evidence type="ECO:0000256" key="1">
    <source>
        <dbReference type="SAM" id="Phobius"/>
    </source>
</evidence>
<keyword evidence="1" id="KW-0472">Membrane</keyword>
<evidence type="ECO:0000313" key="3">
    <source>
        <dbReference type="Proteomes" id="UP000185612"/>
    </source>
</evidence>
<feature type="transmembrane region" description="Helical" evidence="1">
    <location>
        <begin position="92"/>
        <end position="110"/>
    </location>
</feature>
<keyword evidence="1" id="KW-0812">Transmembrane</keyword>
<name>A0A1Q5PTW6_9ACTO</name>
<sequence>MRRDDEFDELISQVADDPEFSRLGAGRAGAVGAPAAGPRDYVLADPADDFVPTAPPISSGARSRVVAGWLLLGGGLILAVLASVFLTGLARSLVGLPGLAGLAVGFVLLLTSMRRASAADADDGAVV</sequence>
<feature type="transmembrane region" description="Helical" evidence="1">
    <location>
        <begin position="66"/>
        <end position="86"/>
    </location>
</feature>
<dbReference type="InParanoid" id="A0A1Q5PTW6"/>
<proteinExistence type="predicted"/>
<keyword evidence="3" id="KW-1185">Reference proteome</keyword>
<keyword evidence="1" id="KW-1133">Transmembrane helix</keyword>
<gene>
    <name evidence="2" type="ORF">BSZ40_10055</name>
</gene>
<accession>A0A1Q5PTW6</accession>
<protein>
    <submittedName>
        <fullName evidence="2">Uncharacterized protein</fullName>
    </submittedName>
</protein>